<protein>
    <submittedName>
        <fullName evidence="2">Transcriptional regulator TrmB</fullName>
    </submittedName>
</protein>
<feature type="non-terminal residue" evidence="2">
    <location>
        <position position="128"/>
    </location>
</feature>
<evidence type="ECO:0000259" key="1">
    <source>
        <dbReference type="Pfam" id="PF01978"/>
    </source>
</evidence>
<dbReference type="PANTHER" id="PTHR34293:SF1">
    <property type="entry name" value="HTH-TYPE TRANSCRIPTIONAL REGULATOR TRMBL2"/>
    <property type="match status" value="1"/>
</dbReference>
<dbReference type="InterPro" id="IPR002831">
    <property type="entry name" value="Tscrpt_reg_TrmB_N"/>
</dbReference>
<dbReference type="Gene3D" id="1.10.10.10">
    <property type="entry name" value="Winged helix-like DNA-binding domain superfamily/Winged helix DNA-binding domain"/>
    <property type="match status" value="1"/>
</dbReference>
<dbReference type="AlphaFoldDB" id="T1CJM0"/>
<name>T1CJM0_9ZZZZ</name>
<dbReference type="PANTHER" id="PTHR34293">
    <property type="entry name" value="HTH-TYPE TRANSCRIPTIONAL REGULATOR TRMBL2"/>
    <property type="match status" value="1"/>
</dbReference>
<proteinExistence type="predicted"/>
<accession>T1CJM0</accession>
<reference evidence="2" key="1">
    <citation type="submission" date="2013-08" db="EMBL/GenBank/DDBJ databases">
        <authorList>
            <person name="Mendez C."/>
            <person name="Richter M."/>
            <person name="Ferrer M."/>
            <person name="Sanchez J."/>
        </authorList>
    </citation>
    <scope>NUCLEOTIDE SEQUENCE</scope>
</reference>
<dbReference type="InterPro" id="IPR036390">
    <property type="entry name" value="WH_DNA-bd_sf"/>
</dbReference>
<dbReference type="SUPFAM" id="SSF46785">
    <property type="entry name" value="Winged helix' DNA-binding domain"/>
    <property type="match status" value="1"/>
</dbReference>
<gene>
    <name evidence="2" type="ORF">B1B_06033</name>
</gene>
<dbReference type="EMBL" id="AUZY01003840">
    <property type="protein sequence ID" value="EQD67119.1"/>
    <property type="molecule type" value="Genomic_DNA"/>
</dbReference>
<dbReference type="InterPro" id="IPR036388">
    <property type="entry name" value="WH-like_DNA-bd_sf"/>
</dbReference>
<feature type="domain" description="Transcription regulator TrmB N-terminal" evidence="1">
    <location>
        <begin position="13"/>
        <end position="79"/>
    </location>
</feature>
<comment type="caution">
    <text evidence="2">The sequence shown here is derived from an EMBL/GenBank/DDBJ whole genome shotgun (WGS) entry which is preliminary data.</text>
</comment>
<evidence type="ECO:0000313" key="2">
    <source>
        <dbReference type="EMBL" id="EQD67119.1"/>
    </source>
</evidence>
<organism evidence="2">
    <name type="scientific">mine drainage metagenome</name>
    <dbReference type="NCBI Taxonomy" id="410659"/>
    <lineage>
        <taxon>unclassified sequences</taxon>
        <taxon>metagenomes</taxon>
        <taxon>ecological metagenomes</taxon>
    </lineage>
</organism>
<sequence>MVRPASGLAQMLADHGVADKPARVYLAACRAGPQTASELARLSAVNRVEAYRFIKQLTDDGLLLATGSRPGRFAALPPERLIDRWIRRASERVQRLESDRDKVLAEWREGRTEFDDGDPRRFAVLEGR</sequence>
<reference evidence="2" key="2">
    <citation type="journal article" date="2014" name="ISME J.">
        <title>Microbial stratification in low pH oxic and suboxic macroscopic growths along an acid mine drainage.</title>
        <authorList>
            <person name="Mendez-Garcia C."/>
            <person name="Mesa V."/>
            <person name="Sprenger R.R."/>
            <person name="Richter M."/>
            <person name="Diez M.S."/>
            <person name="Solano J."/>
            <person name="Bargiela R."/>
            <person name="Golyshina O.V."/>
            <person name="Manteca A."/>
            <person name="Ramos J.L."/>
            <person name="Gallego J.R."/>
            <person name="Llorente I."/>
            <person name="Martins Dos Santos V.A."/>
            <person name="Jensen O.N."/>
            <person name="Pelaez A.I."/>
            <person name="Sanchez J."/>
            <person name="Ferrer M."/>
        </authorList>
    </citation>
    <scope>NUCLEOTIDE SEQUENCE</scope>
</reference>
<dbReference type="InterPro" id="IPR051797">
    <property type="entry name" value="TrmB-like"/>
</dbReference>
<dbReference type="Pfam" id="PF01978">
    <property type="entry name" value="TrmB"/>
    <property type="match status" value="1"/>
</dbReference>